<proteinExistence type="predicted"/>
<gene>
    <name evidence="3" type="ORF">SAMN05216258_110194</name>
</gene>
<dbReference type="Proteomes" id="UP000199377">
    <property type="component" value="Unassembled WGS sequence"/>
</dbReference>
<feature type="domain" description="HTH tetR-type" evidence="2">
    <location>
        <begin position="21"/>
        <end position="62"/>
    </location>
</feature>
<dbReference type="EMBL" id="FOQH01000010">
    <property type="protein sequence ID" value="SFI88719.1"/>
    <property type="molecule type" value="Genomic_DNA"/>
</dbReference>
<keyword evidence="4" id="KW-1185">Reference proteome</keyword>
<evidence type="ECO:0000313" key="3">
    <source>
        <dbReference type="EMBL" id="SFI88719.1"/>
    </source>
</evidence>
<dbReference type="Gene3D" id="1.10.357.10">
    <property type="entry name" value="Tetracycline Repressor, domain 2"/>
    <property type="match status" value="1"/>
</dbReference>
<dbReference type="SUPFAM" id="SSF46689">
    <property type="entry name" value="Homeodomain-like"/>
    <property type="match status" value="1"/>
</dbReference>
<reference evidence="3 4" key="1">
    <citation type="submission" date="2016-10" db="EMBL/GenBank/DDBJ databases">
        <authorList>
            <person name="de Groot N.N."/>
        </authorList>
    </citation>
    <scope>NUCLEOTIDE SEQUENCE [LARGE SCALE GENOMIC DNA]</scope>
    <source>
        <strain evidence="3 4">CGMCC 1.11030</strain>
    </source>
</reference>
<organism evidence="3 4">
    <name type="scientific">Albimonas pacifica</name>
    <dbReference type="NCBI Taxonomy" id="1114924"/>
    <lineage>
        <taxon>Bacteria</taxon>
        <taxon>Pseudomonadati</taxon>
        <taxon>Pseudomonadota</taxon>
        <taxon>Alphaproteobacteria</taxon>
        <taxon>Rhodobacterales</taxon>
        <taxon>Paracoccaceae</taxon>
        <taxon>Albimonas</taxon>
    </lineage>
</organism>
<sequence>MTADTPARAAQKARTRKALLAGARALTARGEEVTVAAAAAEAGISKATAYRYFSDPAALAAEAGLDVAVASYEEVTAQARDLRGRLAAISLYFYELACDHEPAFRQFLARNLDASLTPARERTRRGARRVAMYERALAEDGTTPRPLRDRLVRELSMATGAEAMIALFDIVGASREEGREAVLGVVEAVCDRRLGPRGTPAP</sequence>
<dbReference type="Pfam" id="PF00440">
    <property type="entry name" value="TetR_N"/>
    <property type="match status" value="1"/>
</dbReference>
<evidence type="ECO:0000313" key="4">
    <source>
        <dbReference type="Proteomes" id="UP000199377"/>
    </source>
</evidence>
<evidence type="ECO:0000259" key="2">
    <source>
        <dbReference type="Pfam" id="PF00440"/>
    </source>
</evidence>
<accession>A0A1I3LVF7</accession>
<name>A0A1I3LVF7_9RHOB</name>
<protein>
    <submittedName>
        <fullName evidence="3">Transcriptional regulator, TetR family</fullName>
    </submittedName>
</protein>
<dbReference type="RefSeq" id="WP_092863520.1">
    <property type="nucleotide sequence ID" value="NZ_FOQH01000010.1"/>
</dbReference>
<evidence type="ECO:0000256" key="1">
    <source>
        <dbReference type="ARBA" id="ARBA00023125"/>
    </source>
</evidence>
<keyword evidence="1" id="KW-0238">DNA-binding</keyword>
<dbReference type="GO" id="GO:0003677">
    <property type="term" value="F:DNA binding"/>
    <property type="evidence" value="ECO:0007669"/>
    <property type="project" value="UniProtKB-KW"/>
</dbReference>
<dbReference type="InterPro" id="IPR009057">
    <property type="entry name" value="Homeodomain-like_sf"/>
</dbReference>
<dbReference type="STRING" id="1114924.SAMN05216258_110194"/>
<dbReference type="AlphaFoldDB" id="A0A1I3LVF7"/>
<dbReference type="InterPro" id="IPR001647">
    <property type="entry name" value="HTH_TetR"/>
</dbReference>
<dbReference type="OrthoDB" id="3217159at2"/>